<dbReference type="PANTHER" id="PTHR21240:SF29">
    <property type="entry name" value="AMIDOHYDROLASE-RELATED DOMAIN-CONTAINING PROTEIN"/>
    <property type="match status" value="1"/>
</dbReference>
<dbReference type="Pfam" id="PF04909">
    <property type="entry name" value="Amidohydro_2"/>
    <property type="match status" value="1"/>
</dbReference>
<evidence type="ECO:0000256" key="1">
    <source>
        <dbReference type="ARBA" id="ARBA00005871"/>
    </source>
</evidence>
<protein>
    <recommendedName>
        <fullName evidence="7">6-methylsalicylate decarboxylase</fullName>
        <ecNumber evidence="7">4.1.1.52</ecNumber>
    </recommendedName>
</protein>
<dbReference type="InterPro" id="IPR006680">
    <property type="entry name" value="Amidohydro-rel"/>
</dbReference>
<comment type="similarity">
    <text evidence="1">Belongs to the metallo-dependent hydrolases superfamily. ACMSD family.</text>
</comment>
<dbReference type="InterPro" id="IPR032465">
    <property type="entry name" value="ACMSD"/>
</dbReference>
<keyword evidence="4" id="KW-0862">Zinc</keyword>
<keyword evidence="3 8" id="KW-0210">Decarboxylase</keyword>
<proteinExistence type="inferred from homology"/>
<accession>A0ABR3J1M9</accession>
<evidence type="ECO:0000256" key="8">
    <source>
        <dbReference type="RuleBase" id="RU366045"/>
    </source>
</evidence>
<evidence type="ECO:0000256" key="4">
    <source>
        <dbReference type="ARBA" id="ARBA00022833"/>
    </source>
</evidence>
<evidence type="ECO:0000256" key="7">
    <source>
        <dbReference type="ARBA" id="ARBA00038889"/>
    </source>
</evidence>
<evidence type="ECO:0000256" key="6">
    <source>
        <dbReference type="ARBA" id="ARBA00036832"/>
    </source>
</evidence>
<keyword evidence="5 8" id="KW-0456">Lyase</keyword>
<gene>
    <name evidence="10" type="ORF">HGRIS_009535</name>
</gene>
<evidence type="ECO:0000256" key="2">
    <source>
        <dbReference type="ARBA" id="ARBA00022723"/>
    </source>
</evidence>
<name>A0ABR3J1M9_9AGAR</name>
<dbReference type="Gene3D" id="3.20.20.140">
    <property type="entry name" value="Metal-dependent hydrolases"/>
    <property type="match status" value="1"/>
</dbReference>
<evidence type="ECO:0000313" key="11">
    <source>
        <dbReference type="Proteomes" id="UP001556367"/>
    </source>
</evidence>
<reference evidence="11" key="1">
    <citation type="submission" date="2024-06" db="EMBL/GenBank/DDBJ databases">
        <title>Multi-omics analyses provide insights into the biosynthesis of the anticancer antibiotic pleurotin in Hohenbuehelia grisea.</title>
        <authorList>
            <person name="Weaver J.A."/>
            <person name="Alberti F."/>
        </authorList>
    </citation>
    <scope>NUCLEOTIDE SEQUENCE [LARGE SCALE GENOMIC DNA]</scope>
    <source>
        <strain evidence="11">T-177</strain>
    </source>
</reference>
<keyword evidence="2" id="KW-0479">Metal-binding</keyword>
<evidence type="ECO:0000313" key="10">
    <source>
        <dbReference type="EMBL" id="KAL0949482.1"/>
    </source>
</evidence>
<evidence type="ECO:0000259" key="9">
    <source>
        <dbReference type="Pfam" id="PF04909"/>
    </source>
</evidence>
<organism evidence="10 11">
    <name type="scientific">Hohenbuehelia grisea</name>
    <dbReference type="NCBI Taxonomy" id="104357"/>
    <lineage>
        <taxon>Eukaryota</taxon>
        <taxon>Fungi</taxon>
        <taxon>Dikarya</taxon>
        <taxon>Basidiomycota</taxon>
        <taxon>Agaricomycotina</taxon>
        <taxon>Agaricomycetes</taxon>
        <taxon>Agaricomycetidae</taxon>
        <taxon>Agaricales</taxon>
        <taxon>Pleurotineae</taxon>
        <taxon>Pleurotaceae</taxon>
        <taxon>Hohenbuehelia</taxon>
    </lineage>
</organism>
<comment type="catalytic activity">
    <reaction evidence="6">
        <text>6-methylsalicylate + H(+) = 3-methylphenol + CO2</text>
        <dbReference type="Rhea" id="RHEA:23112"/>
        <dbReference type="ChEBI" id="CHEBI:15378"/>
        <dbReference type="ChEBI" id="CHEBI:16526"/>
        <dbReference type="ChEBI" id="CHEBI:17231"/>
        <dbReference type="ChEBI" id="CHEBI:36658"/>
        <dbReference type="EC" id="4.1.1.52"/>
    </reaction>
    <physiologicalReaction direction="left-to-right" evidence="6">
        <dbReference type="Rhea" id="RHEA:23113"/>
    </physiologicalReaction>
</comment>
<dbReference type="EC" id="4.1.1.52" evidence="7"/>
<dbReference type="InterPro" id="IPR032466">
    <property type="entry name" value="Metal_Hydrolase"/>
</dbReference>
<comment type="caution">
    <text evidence="10">The sequence shown here is derived from an EMBL/GenBank/DDBJ whole genome shotgun (WGS) entry which is preliminary data.</text>
</comment>
<feature type="domain" description="Amidohydrolase-related" evidence="9">
    <location>
        <begin position="15"/>
        <end position="327"/>
    </location>
</feature>
<evidence type="ECO:0000256" key="5">
    <source>
        <dbReference type="ARBA" id="ARBA00023239"/>
    </source>
</evidence>
<dbReference type="EMBL" id="JASNQZ010000012">
    <property type="protein sequence ID" value="KAL0949482.1"/>
    <property type="molecule type" value="Genomic_DNA"/>
</dbReference>
<dbReference type="PANTHER" id="PTHR21240">
    <property type="entry name" value="2-AMINO-3-CARBOXYLMUCONATE-6-SEMIALDEHYDE DECARBOXYLASE"/>
    <property type="match status" value="1"/>
</dbReference>
<dbReference type="Proteomes" id="UP001556367">
    <property type="component" value="Unassembled WGS sequence"/>
</dbReference>
<dbReference type="SUPFAM" id="SSF51556">
    <property type="entry name" value="Metallo-dependent hydrolases"/>
    <property type="match status" value="1"/>
</dbReference>
<sequence>MLPRYSPLQARAPRIDIHHHVFPAAVLQNRAKSCAAVGWRDAPDAPPWTPAVSLSLMDAAGIDIAILSHPYLSSPRASPDNCSLVRSNNELCAAIRDQHPTRFGFFATLPYLGDSEGACEEIAYALDELKADGVALSSSYGVGRDALYVGDPRFEPVWRELDRRGAVVFLHGAQVASSTPFPHETLGIPITEVPNETFKAAAHLVVTGTKRRYPHVGIILAHFGGSTPWLAPRVAALSRHMGCSLTPDEILADFKTFYFDTALSAYDANLAAMRVFVGPGRMLFGTDFPAVTPEIASWYTKHLEEFYAEDISGLDEILYGTALQLFPRLRQLMNERAVHHQNNVRVAK</sequence>
<evidence type="ECO:0000256" key="3">
    <source>
        <dbReference type="ARBA" id="ARBA00022793"/>
    </source>
</evidence>
<keyword evidence="11" id="KW-1185">Reference proteome</keyword>